<dbReference type="SUPFAM" id="SSF53098">
    <property type="entry name" value="Ribonuclease H-like"/>
    <property type="match status" value="1"/>
</dbReference>
<comment type="caution">
    <text evidence="2">The sequence shown here is derived from an EMBL/GenBank/DDBJ whole genome shotgun (WGS) entry which is preliminary data.</text>
</comment>
<gene>
    <name evidence="2" type="ORF">HKK74_38940</name>
</gene>
<proteinExistence type="predicted"/>
<feature type="non-terminal residue" evidence="2">
    <location>
        <position position="164"/>
    </location>
</feature>
<dbReference type="InterPro" id="IPR036397">
    <property type="entry name" value="RNaseH_sf"/>
</dbReference>
<dbReference type="PANTHER" id="PTHR30347">
    <property type="entry name" value="POTASSIUM CHANNEL RELATED"/>
    <property type="match status" value="1"/>
</dbReference>
<organism evidence="2 3">
    <name type="scientific">Actinomadura alba</name>
    <dbReference type="NCBI Taxonomy" id="406431"/>
    <lineage>
        <taxon>Bacteria</taxon>
        <taxon>Bacillati</taxon>
        <taxon>Actinomycetota</taxon>
        <taxon>Actinomycetes</taxon>
        <taxon>Streptosporangiales</taxon>
        <taxon>Thermomonosporaceae</taxon>
        <taxon>Actinomadura</taxon>
    </lineage>
</organism>
<dbReference type="PANTHER" id="PTHR30347:SF1">
    <property type="entry name" value="MECHANOSENSITIVE CHANNEL MSCK"/>
    <property type="match status" value="1"/>
</dbReference>
<evidence type="ECO:0000313" key="2">
    <source>
        <dbReference type="EMBL" id="MBC6471412.1"/>
    </source>
</evidence>
<dbReference type="InterPro" id="IPR047655">
    <property type="entry name" value="Transpos_IS630-like"/>
</dbReference>
<dbReference type="Gene3D" id="3.30.420.10">
    <property type="entry name" value="Ribonuclease H-like superfamily/Ribonuclease H"/>
    <property type="match status" value="1"/>
</dbReference>
<dbReference type="EMBL" id="JABVEC010000100">
    <property type="protein sequence ID" value="MBC6471412.1"/>
    <property type="molecule type" value="Genomic_DNA"/>
</dbReference>
<name>A0ABR7M2S5_9ACTN</name>
<keyword evidence="3" id="KW-1185">Reference proteome</keyword>
<dbReference type="Proteomes" id="UP000805614">
    <property type="component" value="Unassembled WGS sequence"/>
</dbReference>
<dbReference type="Pfam" id="PF13358">
    <property type="entry name" value="DDE_3"/>
    <property type="match status" value="1"/>
</dbReference>
<dbReference type="InterPro" id="IPR038717">
    <property type="entry name" value="Tc1-like_DDE_dom"/>
</dbReference>
<feature type="domain" description="Tc1-like transposase DDE" evidence="1">
    <location>
        <begin position="2"/>
        <end position="125"/>
    </location>
</feature>
<protein>
    <submittedName>
        <fullName evidence="2">IS630 family transposase</fullName>
    </submittedName>
</protein>
<evidence type="ECO:0000259" key="1">
    <source>
        <dbReference type="Pfam" id="PF13358"/>
    </source>
</evidence>
<dbReference type="InterPro" id="IPR052702">
    <property type="entry name" value="MscS-like_channel"/>
</dbReference>
<dbReference type="InterPro" id="IPR012337">
    <property type="entry name" value="RNaseH-like_sf"/>
</dbReference>
<evidence type="ECO:0000313" key="3">
    <source>
        <dbReference type="Proteomes" id="UP000805614"/>
    </source>
</evidence>
<accession>A0ABR7M2S5</accession>
<reference evidence="2 3" key="1">
    <citation type="submission" date="2020-06" db="EMBL/GenBank/DDBJ databases">
        <title>Actinomadura xiongansis sp. nov., isolated from soil of Baiyangdian.</title>
        <authorList>
            <person name="Zhang X."/>
        </authorList>
    </citation>
    <scope>NUCLEOTIDE SEQUENCE [LARGE SCALE GENOMIC DNA]</scope>
    <source>
        <strain evidence="2 3">HBUM206468</strain>
    </source>
</reference>
<dbReference type="NCBIfam" id="NF033545">
    <property type="entry name" value="transpos_IS630"/>
    <property type="match status" value="1"/>
</dbReference>
<sequence length="164" mass="18925">MPGVPERQTHDYKRNGTTTLFAALEVATGKVSADACYQRHTNAEFLKFLKLVAKAHPRVKLHVIVDNYATHNHPNVKAWLARNPRVTLHFTPTSCSWLNMVEIFFGIITRQAIRRGTFHSVKDLRDAIRRFIDAYNDRCEPFTWTKTADELLTKIKRQTTSSTR</sequence>